<dbReference type="InterPro" id="IPR036396">
    <property type="entry name" value="Cyt_P450_sf"/>
</dbReference>
<evidence type="ECO:0008006" key="3">
    <source>
        <dbReference type="Google" id="ProtNLM"/>
    </source>
</evidence>
<dbReference type="InterPro" id="IPR002397">
    <property type="entry name" value="Cyt_P450_B"/>
</dbReference>
<sequence>MTQDALGIVDLMSAGPMAPIEDVYSVYARLRREDPVHRMDTPLFKGFFVSRFADVHEVLKDDVSFSSRSNGERGIALVMGRTLIGMDGREHLRHRALITPSLAPRALRGDFPKLVEGIAHDLIDGFAGKGSAELVSDFTFVYPLRVFTEILGLPPDDVRTFHDWAIDLSHVAKDPQRGLASSAKMRDYLAPVVA</sequence>
<dbReference type="Gene3D" id="1.10.630.10">
    <property type="entry name" value="Cytochrome P450"/>
    <property type="match status" value="1"/>
</dbReference>
<dbReference type="PANTHER" id="PTHR46696">
    <property type="entry name" value="P450, PUTATIVE (EUROFUNG)-RELATED"/>
    <property type="match status" value="1"/>
</dbReference>
<dbReference type="GO" id="GO:0020037">
    <property type="term" value="F:heme binding"/>
    <property type="evidence" value="ECO:0007669"/>
    <property type="project" value="InterPro"/>
</dbReference>
<comment type="caution">
    <text evidence="2">The sequence shown here is derived from an EMBL/GenBank/DDBJ whole genome shotgun (WGS) entry which is preliminary data.</text>
</comment>
<feature type="non-terminal residue" evidence="2">
    <location>
        <position position="194"/>
    </location>
</feature>
<comment type="similarity">
    <text evidence="1">Belongs to the cytochrome P450 family.</text>
</comment>
<dbReference type="PRINTS" id="PR00359">
    <property type="entry name" value="BP450"/>
</dbReference>
<protein>
    <recommendedName>
        <fullName evidence="3">Cytochrome P450</fullName>
    </recommendedName>
</protein>
<dbReference type="SUPFAM" id="SSF48264">
    <property type="entry name" value="Cytochrome P450"/>
    <property type="match status" value="1"/>
</dbReference>
<accession>X0TSK1</accession>
<evidence type="ECO:0000256" key="1">
    <source>
        <dbReference type="ARBA" id="ARBA00010617"/>
    </source>
</evidence>
<proteinExistence type="inferred from homology"/>
<dbReference type="EMBL" id="BARS01003199">
    <property type="protein sequence ID" value="GAF79115.1"/>
    <property type="molecule type" value="Genomic_DNA"/>
</dbReference>
<gene>
    <name evidence="2" type="ORF">S01H1_06166</name>
</gene>
<dbReference type="AlphaFoldDB" id="X0TSK1"/>
<dbReference type="GO" id="GO:0005506">
    <property type="term" value="F:iron ion binding"/>
    <property type="evidence" value="ECO:0007669"/>
    <property type="project" value="InterPro"/>
</dbReference>
<dbReference type="GO" id="GO:0016705">
    <property type="term" value="F:oxidoreductase activity, acting on paired donors, with incorporation or reduction of molecular oxygen"/>
    <property type="evidence" value="ECO:0007669"/>
    <property type="project" value="InterPro"/>
</dbReference>
<evidence type="ECO:0000313" key="2">
    <source>
        <dbReference type="EMBL" id="GAF79115.1"/>
    </source>
</evidence>
<dbReference type="GO" id="GO:0004497">
    <property type="term" value="F:monooxygenase activity"/>
    <property type="evidence" value="ECO:0007669"/>
    <property type="project" value="InterPro"/>
</dbReference>
<reference evidence="2" key="1">
    <citation type="journal article" date="2014" name="Front. Microbiol.">
        <title>High frequency of phylogenetically diverse reductive dehalogenase-homologous genes in deep subseafloor sedimentary metagenomes.</title>
        <authorList>
            <person name="Kawai M."/>
            <person name="Futagami T."/>
            <person name="Toyoda A."/>
            <person name="Takaki Y."/>
            <person name="Nishi S."/>
            <person name="Hori S."/>
            <person name="Arai W."/>
            <person name="Tsubouchi T."/>
            <person name="Morono Y."/>
            <person name="Uchiyama I."/>
            <person name="Ito T."/>
            <person name="Fujiyama A."/>
            <person name="Inagaki F."/>
            <person name="Takami H."/>
        </authorList>
    </citation>
    <scope>NUCLEOTIDE SEQUENCE</scope>
    <source>
        <strain evidence="2">Expedition CK06-06</strain>
    </source>
</reference>
<dbReference type="PANTHER" id="PTHR46696:SF3">
    <property type="entry name" value="PULCHERRIMINIC ACID SYNTHASE"/>
    <property type="match status" value="1"/>
</dbReference>
<name>X0TSK1_9ZZZZ</name>
<organism evidence="2">
    <name type="scientific">marine sediment metagenome</name>
    <dbReference type="NCBI Taxonomy" id="412755"/>
    <lineage>
        <taxon>unclassified sequences</taxon>
        <taxon>metagenomes</taxon>
        <taxon>ecological metagenomes</taxon>
    </lineage>
</organism>